<dbReference type="InterPro" id="IPR011249">
    <property type="entry name" value="Metalloenz_LuxS/M16"/>
</dbReference>
<feature type="domain" description="Fumarate lyase N-terminal" evidence="3">
    <location>
        <begin position="233"/>
        <end position="333"/>
    </location>
</feature>
<dbReference type="SUPFAM" id="SSF48557">
    <property type="entry name" value="L-aspartase-like"/>
    <property type="match status" value="1"/>
</dbReference>
<dbReference type="Pfam" id="PF04752">
    <property type="entry name" value="ChaC"/>
    <property type="match status" value="1"/>
</dbReference>
<dbReference type="GO" id="GO:0004333">
    <property type="term" value="F:fumarate hydratase activity"/>
    <property type="evidence" value="ECO:0007669"/>
    <property type="project" value="InterPro"/>
</dbReference>
<evidence type="ECO:0000256" key="2">
    <source>
        <dbReference type="SAM" id="MobiDB-lite"/>
    </source>
</evidence>
<dbReference type="GO" id="GO:0046872">
    <property type="term" value="F:metal ion binding"/>
    <property type="evidence" value="ECO:0007669"/>
    <property type="project" value="InterPro"/>
</dbReference>
<dbReference type="InterPro" id="IPR006840">
    <property type="entry name" value="ChaC"/>
</dbReference>
<dbReference type="InterPro" id="IPR005677">
    <property type="entry name" value="Fum_hydII"/>
</dbReference>
<reference evidence="4 5" key="1">
    <citation type="journal article" date="2018" name="Nat. Genet.">
        <title>Extensive intraspecific gene order and gene structural variations between Mo17 and other maize genomes.</title>
        <authorList>
            <person name="Sun S."/>
            <person name="Zhou Y."/>
            <person name="Chen J."/>
            <person name="Shi J."/>
            <person name="Zhao H."/>
            <person name="Zhao H."/>
            <person name="Song W."/>
            <person name="Zhang M."/>
            <person name="Cui Y."/>
            <person name="Dong X."/>
            <person name="Liu H."/>
            <person name="Ma X."/>
            <person name="Jiao Y."/>
            <person name="Wang B."/>
            <person name="Wei X."/>
            <person name="Stein J.C."/>
            <person name="Glaubitz J.C."/>
            <person name="Lu F."/>
            <person name="Yu G."/>
            <person name="Liang C."/>
            <person name="Fengler K."/>
            <person name="Li B."/>
            <person name="Rafalski A."/>
            <person name="Schnable P.S."/>
            <person name="Ware D.H."/>
            <person name="Buckler E.S."/>
            <person name="Lai J."/>
        </authorList>
    </citation>
    <scope>NUCLEOTIDE SEQUENCE [LARGE SCALE GENOMIC DNA]</scope>
    <source>
        <strain evidence="5">cv. Missouri 17</strain>
        <tissue evidence="4">Seedling</tissue>
    </source>
</reference>
<dbReference type="InterPro" id="IPR008948">
    <property type="entry name" value="L-Aspartase-like"/>
</dbReference>
<evidence type="ECO:0000259" key="3">
    <source>
        <dbReference type="Pfam" id="PF00206"/>
    </source>
</evidence>
<dbReference type="InterPro" id="IPR024083">
    <property type="entry name" value="Fumarase/histidase_N"/>
</dbReference>
<dbReference type="Pfam" id="PF00206">
    <property type="entry name" value="Lyase_1"/>
    <property type="match status" value="1"/>
</dbReference>
<protein>
    <submittedName>
        <fullName evidence="4">Putative mitochondrial-processing peptidase subunit beta, mitochondrial</fullName>
    </submittedName>
</protein>
<sequence length="581" mass="65055">MSKEPSFPSPSARVRRRRPALVSPPTTPVTTTGHRPDPHPGHPQAGRSARRAARSSRAGARDGNRTGPQNLRSFLLARPCPSARRSCRPRPTSALSSSRGIRYATGCAMVLWVFGYGSLIWNLGFDFDDKILGFIKGYNRTFNLACIDHRGTAEHPARTCTLETDDEAICVSMVQAYKEKVYPKNKVCLVHANPHLLPLLPSQPDDKYEFADFSVCVFPHIQVEEDEEPKEGEEQMVAEASRYLEVNMDYGLDPTIGKAIIQAAEEVAEGKLDDHFPLVIWQTSSGTQSNMNANEVIANRASEILGHKGGQKYVHPNDHVNRSQSSNDTFPTVRIIDDDMPLAQFAVAFNGASWVDPDSVALMVMQSMLVHGTRVLVEESTWGKFTLFVLFFVFTIMCSVYMPDPHFPYSVTDHIFAMLPCFTVYNSELVQKAAINDIAESVMSFNMNYKDTGLFGVYAVAKADCLDDLAFAIMHEMSKLSYRVTEEDVIRARNRLKSSIQLHLDGSTAVVDDIGRQLLTYGRRISTPELFARIDAVDASTVKRVANRFIFDQDVAIAAMGLIQGLPDYNWFRRRTYMLRY</sequence>
<accession>A0A3L6E2P5</accession>
<comment type="caution">
    <text evidence="4">The sequence shown here is derived from an EMBL/GenBank/DDBJ whole genome shotgun (WGS) entry which is preliminary data.</text>
</comment>
<dbReference type="InterPro" id="IPR022761">
    <property type="entry name" value="Fumarate_lyase_N"/>
</dbReference>
<dbReference type="Gene3D" id="3.30.830.10">
    <property type="entry name" value="Metalloenzyme, LuxS/M16 peptidase-like"/>
    <property type="match status" value="1"/>
</dbReference>
<evidence type="ECO:0000313" key="4">
    <source>
        <dbReference type="EMBL" id="PWZ14467.1"/>
    </source>
</evidence>
<dbReference type="PANTHER" id="PTHR11444">
    <property type="entry name" value="ASPARTATEAMMONIA/ARGININOSUCCINATE/ADENYLOSUCCINATE LYASE"/>
    <property type="match status" value="1"/>
</dbReference>
<dbReference type="Proteomes" id="UP000251960">
    <property type="component" value="Chromosome 7"/>
</dbReference>
<dbReference type="PANTHER" id="PTHR11444:SF1">
    <property type="entry name" value="FUMARATE HYDRATASE, MITOCHONDRIAL"/>
    <property type="match status" value="1"/>
</dbReference>
<evidence type="ECO:0000313" key="5">
    <source>
        <dbReference type="Proteomes" id="UP000251960"/>
    </source>
</evidence>
<evidence type="ECO:0000256" key="1">
    <source>
        <dbReference type="ARBA" id="ARBA00023239"/>
    </source>
</evidence>
<dbReference type="AlphaFoldDB" id="A0A3L6E2P5"/>
<dbReference type="GO" id="GO:0006751">
    <property type="term" value="P:glutathione catabolic process"/>
    <property type="evidence" value="ECO:0007669"/>
    <property type="project" value="InterPro"/>
</dbReference>
<dbReference type="SUPFAM" id="SSF63411">
    <property type="entry name" value="LuxS/MPP-like metallohydrolase"/>
    <property type="match status" value="1"/>
</dbReference>
<feature type="compositionally biased region" description="Low complexity" evidence="2">
    <location>
        <begin position="20"/>
        <end position="32"/>
    </location>
</feature>
<keyword evidence="1" id="KW-0456">Lyase</keyword>
<dbReference type="ExpressionAtlas" id="A0A3L6E2P5">
    <property type="expression patterns" value="baseline"/>
</dbReference>
<name>A0A3L6E2P5_MAIZE</name>
<organism evidence="4 5">
    <name type="scientific">Zea mays</name>
    <name type="common">Maize</name>
    <dbReference type="NCBI Taxonomy" id="4577"/>
    <lineage>
        <taxon>Eukaryota</taxon>
        <taxon>Viridiplantae</taxon>
        <taxon>Streptophyta</taxon>
        <taxon>Embryophyta</taxon>
        <taxon>Tracheophyta</taxon>
        <taxon>Spermatophyta</taxon>
        <taxon>Magnoliopsida</taxon>
        <taxon>Liliopsida</taxon>
        <taxon>Poales</taxon>
        <taxon>Poaceae</taxon>
        <taxon>PACMAD clade</taxon>
        <taxon>Panicoideae</taxon>
        <taxon>Andropogonodae</taxon>
        <taxon>Andropogoneae</taxon>
        <taxon>Tripsacinae</taxon>
        <taxon>Zea</taxon>
    </lineage>
</organism>
<feature type="compositionally biased region" description="Low complexity" evidence="2">
    <location>
        <begin position="1"/>
        <end position="12"/>
    </location>
</feature>
<dbReference type="EMBL" id="NCVQ01000008">
    <property type="protein sequence ID" value="PWZ14467.1"/>
    <property type="molecule type" value="Genomic_DNA"/>
</dbReference>
<feature type="region of interest" description="Disordered" evidence="2">
    <location>
        <begin position="1"/>
        <end position="75"/>
    </location>
</feature>
<gene>
    <name evidence="4" type="primary">At3g02090_1</name>
    <name evidence="4" type="ORF">Zm00014a_013659</name>
</gene>
<dbReference type="Gene3D" id="1.10.275.10">
    <property type="entry name" value="Fumarase/aspartase (N-terminal domain)"/>
    <property type="match status" value="1"/>
</dbReference>
<dbReference type="GO" id="GO:0006106">
    <property type="term" value="P:fumarate metabolic process"/>
    <property type="evidence" value="ECO:0007669"/>
    <property type="project" value="InterPro"/>
</dbReference>
<dbReference type="GO" id="GO:0061928">
    <property type="term" value="F:glutathione specific gamma-glutamylcyclotransferase activity"/>
    <property type="evidence" value="ECO:0007669"/>
    <property type="project" value="InterPro"/>
</dbReference>
<proteinExistence type="predicted"/>